<reference evidence="1" key="1">
    <citation type="journal article" date="2019" name="Sci. Rep.">
        <title>Draft genome of Tanacetum cinerariifolium, the natural source of mosquito coil.</title>
        <authorList>
            <person name="Yamashiro T."/>
            <person name="Shiraishi A."/>
            <person name="Satake H."/>
            <person name="Nakayama K."/>
        </authorList>
    </citation>
    <scope>NUCLEOTIDE SEQUENCE</scope>
</reference>
<sequence>MDVEIVVDDELLHKLVSIVEKNELVEELLIDVVDTEQNVTEFNATYDSAMSHTLTCLASEDGSQHRQLSRVQLR</sequence>
<dbReference type="AlphaFoldDB" id="A0A699JF01"/>
<comment type="caution">
    <text evidence="1">The sequence shown here is derived from an EMBL/GenBank/DDBJ whole genome shotgun (WGS) entry which is preliminary data.</text>
</comment>
<accession>A0A699JF01</accession>
<gene>
    <name evidence="1" type="ORF">Tci_604610</name>
</gene>
<dbReference type="EMBL" id="BKCJ010405001">
    <property type="protein sequence ID" value="GFA32638.1"/>
    <property type="molecule type" value="Genomic_DNA"/>
</dbReference>
<organism evidence="1">
    <name type="scientific">Tanacetum cinerariifolium</name>
    <name type="common">Dalmatian daisy</name>
    <name type="synonym">Chrysanthemum cinerariifolium</name>
    <dbReference type="NCBI Taxonomy" id="118510"/>
    <lineage>
        <taxon>Eukaryota</taxon>
        <taxon>Viridiplantae</taxon>
        <taxon>Streptophyta</taxon>
        <taxon>Embryophyta</taxon>
        <taxon>Tracheophyta</taxon>
        <taxon>Spermatophyta</taxon>
        <taxon>Magnoliopsida</taxon>
        <taxon>eudicotyledons</taxon>
        <taxon>Gunneridae</taxon>
        <taxon>Pentapetalae</taxon>
        <taxon>asterids</taxon>
        <taxon>campanulids</taxon>
        <taxon>Asterales</taxon>
        <taxon>Asteraceae</taxon>
        <taxon>Asteroideae</taxon>
        <taxon>Anthemideae</taxon>
        <taxon>Anthemidinae</taxon>
        <taxon>Tanacetum</taxon>
    </lineage>
</organism>
<proteinExistence type="predicted"/>
<evidence type="ECO:0000313" key="1">
    <source>
        <dbReference type="EMBL" id="GFA32638.1"/>
    </source>
</evidence>
<name>A0A699JF01_TANCI</name>
<protein>
    <submittedName>
        <fullName evidence="1">Uncharacterized protein</fullName>
    </submittedName>
</protein>